<dbReference type="GO" id="GO:2000134">
    <property type="term" value="P:negative regulation of G1/S transition of mitotic cell cycle"/>
    <property type="evidence" value="ECO:0007669"/>
    <property type="project" value="TreeGrafter"/>
</dbReference>
<dbReference type="InterPro" id="IPR002720">
    <property type="entry name" value="RB_A"/>
</dbReference>
<protein>
    <recommendedName>
        <fullName evidence="1">Retinoblastoma-associated protein A-box domain-containing protein</fullName>
    </recommendedName>
</protein>
<evidence type="ECO:0000313" key="3">
    <source>
        <dbReference type="Proteomes" id="UP000694388"/>
    </source>
</evidence>
<dbReference type="PANTHER" id="PTHR13742:SF36">
    <property type="entry name" value="RETINOBLASTOMA-ASSOCIATED PROTEIN"/>
    <property type="match status" value="1"/>
</dbReference>
<dbReference type="InterPro" id="IPR028309">
    <property type="entry name" value="RB_fam"/>
</dbReference>
<evidence type="ECO:0000259" key="1">
    <source>
        <dbReference type="SMART" id="SM01368"/>
    </source>
</evidence>
<keyword evidence="3" id="KW-1185">Reference proteome</keyword>
<dbReference type="GO" id="GO:0000785">
    <property type="term" value="C:chromatin"/>
    <property type="evidence" value="ECO:0007669"/>
    <property type="project" value="TreeGrafter"/>
</dbReference>
<reference evidence="2" key="2">
    <citation type="submission" date="2025-09" db="UniProtKB">
        <authorList>
            <consortium name="Ensembl"/>
        </authorList>
    </citation>
    <scope>IDENTIFICATION</scope>
</reference>
<dbReference type="GO" id="GO:0006357">
    <property type="term" value="P:regulation of transcription by RNA polymerase II"/>
    <property type="evidence" value="ECO:0007669"/>
    <property type="project" value="InterPro"/>
</dbReference>
<dbReference type="PANTHER" id="PTHR13742">
    <property type="entry name" value="RETINOBLASTOMA-ASSOCIATED PROTEIN RB -RELATED"/>
    <property type="match status" value="1"/>
</dbReference>
<accession>A0A8C4QBE6</accession>
<feature type="domain" description="Retinoblastoma-associated protein A-box" evidence="1">
    <location>
        <begin position="16"/>
        <end position="205"/>
    </location>
</feature>
<dbReference type="InterPro" id="IPR036915">
    <property type="entry name" value="Cyclin-like_sf"/>
</dbReference>
<name>A0A8C4QBE6_EPTBU</name>
<dbReference type="AlphaFoldDB" id="A0A8C4QBE6"/>
<reference evidence="2" key="1">
    <citation type="submission" date="2025-08" db="UniProtKB">
        <authorList>
            <consortium name="Ensembl"/>
        </authorList>
    </citation>
    <scope>IDENTIFICATION</scope>
</reference>
<proteinExistence type="predicted"/>
<dbReference type="GO" id="GO:0048667">
    <property type="term" value="P:cell morphogenesis involved in neuron differentiation"/>
    <property type="evidence" value="ECO:0007669"/>
    <property type="project" value="TreeGrafter"/>
</dbReference>
<dbReference type="GO" id="GO:0000977">
    <property type="term" value="F:RNA polymerase II transcription regulatory region sequence-specific DNA binding"/>
    <property type="evidence" value="ECO:0007669"/>
    <property type="project" value="TreeGrafter"/>
</dbReference>
<dbReference type="Proteomes" id="UP000694388">
    <property type="component" value="Unplaced"/>
</dbReference>
<organism evidence="2 3">
    <name type="scientific">Eptatretus burgeri</name>
    <name type="common">Inshore hagfish</name>
    <dbReference type="NCBI Taxonomy" id="7764"/>
    <lineage>
        <taxon>Eukaryota</taxon>
        <taxon>Metazoa</taxon>
        <taxon>Chordata</taxon>
        <taxon>Craniata</taxon>
        <taxon>Vertebrata</taxon>
        <taxon>Cyclostomata</taxon>
        <taxon>Myxini</taxon>
        <taxon>Myxiniformes</taxon>
        <taxon>Myxinidae</taxon>
        <taxon>Eptatretinae</taxon>
        <taxon>Eptatretus</taxon>
    </lineage>
</organism>
<dbReference type="SUPFAM" id="SSF47954">
    <property type="entry name" value="Cyclin-like"/>
    <property type="match status" value="1"/>
</dbReference>
<dbReference type="SMART" id="SM01368">
    <property type="entry name" value="RB_A"/>
    <property type="match status" value="1"/>
</dbReference>
<sequence length="262" mass="30673">MTRVLSLLLPLRHFREPANMQELLEQLLRNVGASPSPALLVYFDNCSSNPSQNIFQGLDERQELIRQGFQHKGNPDLNLLQKLFQSAHSLYFHKMESILRLEQERIFVQDFSKLLHLHVFHSSLHACALEVVFYVQKKSTNYSLESILFPWVLEVLNLTPYDFYKVLESFVKAEPALPGGIVQHIQRCEHSILDCLAWITVSRALMLNFTATLAFERERECIDSYHARFFCLFTRVLYTHKYLMYHEKHAYFNAVLCCEELA</sequence>
<dbReference type="Pfam" id="PF01858">
    <property type="entry name" value="RB_A"/>
    <property type="match status" value="1"/>
</dbReference>
<dbReference type="Gene3D" id="1.10.472.10">
    <property type="entry name" value="Cyclin-like"/>
    <property type="match status" value="1"/>
</dbReference>
<dbReference type="GO" id="GO:0031175">
    <property type="term" value="P:neuron projection development"/>
    <property type="evidence" value="ECO:0007669"/>
    <property type="project" value="TreeGrafter"/>
</dbReference>
<dbReference type="Ensembl" id="ENSEBUT00000013480.1">
    <property type="protein sequence ID" value="ENSEBUP00000012904.1"/>
    <property type="gene ID" value="ENSEBUG00000008160.1"/>
</dbReference>
<dbReference type="GeneTree" id="ENSGT00950000183202"/>
<dbReference type="GO" id="GO:0035189">
    <property type="term" value="C:Rb-E2F complex"/>
    <property type="evidence" value="ECO:0007669"/>
    <property type="project" value="TreeGrafter"/>
</dbReference>
<evidence type="ECO:0000313" key="2">
    <source>
        <dbReference type="Ensembl" id="ENSEBUP00000012904.1"/>
    </source>
</evidence>